<evidence type="ECO:0000313" key="9">
    <source>
        <dbReference type="Proteomes" id="UP000270219"/>
    </source>
</evidence>
<evidence type="ECO:0000256" key="7">
    <source>
        <dbReference type="SAM" id="Phobius"/>
    </source>
</evidence>
<name>A0A498DAQ0_9BACI</name>
<comment type="caution">
    <text evidence="8">The sequence shown here is derived from an EMBL/GenBank/DDBJ whole genome shotgun (WGS) entry which is preliminary data.</text>
</comment>
<keyword evidence="4 7" id="KW-1133">Transmembrane helix</keyword>
<feature type="transmembrane region" description="Helical" evidence="7">
    <location>
        <begin position="100"/>
        <end position="121"/>
    </location>
</feature>
<dbReference type="InterPro" id="IPR030191">
    <property type="entry name" value="CodB"/>
</dbReference>
<keyword evidence="5 7" id="KW-0472">Membrane</keyword>
<dbReference type="Proteomes" id="UP000270219">
    <property type="component" value="Unassembled WGS sequence"/>
</dbReference>
<feature type="transmembrane region" description="Helical" evidence="7">
    <location>
        <begin position="422"/>
        <end position="444"/>
    </location>
</feature>
<proteinExistence type="inferred from homology"/>
<evidence type="ECO:0000256" key="2">
    <source>
        <dbReference type="ARBA" id="ARBA00008974"/>
    </source>
</evidence>
<keyword evidence="3 7" id="KW-0812">Transmembrane</keyword>
<feature type="transmembrane region" description="Helical" evidence="7">
    <location>
        <begin position="141"/>
        <end position="161"/>
    </location>
</feature>
<accession>A0A498DAQ0</accession>
<sequence>MKSVNNTDNQPTGNTGDDYSLDRVPRSKRNMGWLSITNITFGIATAIFYFQMGSVMALQFGAVNAIISAVYAIIVAGILGTFIAYLSAKSGMNVNLLSRGGGFGYIGASLTSFIYATNFIMYCALEGMILVAAVHEFLPVIPEWVLILIFGTMVIPLNWFGIKQLDKLQKWSLPLFFVFLIAAIVMAAMTPSVYEGSFWSYMPEGAQVGGTALLLCIGMQHGIMGLTPLLASDYARFLKPKDMKIGIFAIGFIPQIFCFGVMGGLGIWFGVRLGEPNPGVYIVLLLGIWGVLFTMLTQIRINITNIYSGSLSLANFFENVFKFTPGRRFWVVVTGVSAIILMLGGITNHLELAMTFQGVFLMTWATILVTDAVIVKKILKIGPRYYESRQDMLFKWNPVGVVSLLIAIILGTIAALGFMGEFLQSTAAFFSSLLAAVLTVILAITTKGKYYIKEEANDIAREDYIA</sequence>
<feature type="transmembrane region" description="Helical" evidence="7">
    <location>
        <begin position="352"/>
        <end position="375"/>
    </location>
</feature>
<comment type="similarity">
    <text evidence="2">Belongs to the purine-cytosine permease (2.A.39) family.</text>
</comment>
<feature type="transmembrane region" description="Helical" evidence="7">
    <location>
        <begin position="62"/>
        <end position="88"/>
    </location>
</feature>
<evidence type="ECO:0000256" key="6">
    <source>
        <dbReference type="SAM" id="MobiDB-lite"/>
    </source>
</evidence>
<evidence type="ECO:0000256" key="5">
    <source>
        <dbReference type="ARBA" id="ARBA00023136"/>
    </source>
</evidence>
<dbReference type="OrthoDB" id="9773246at2"/>
<dbReference type="Pfam" id="PF02133">
    <property type="entry name" value="Transp_cyt_pur"/>
    <property type="match status" value="1"/>
</dbReference>
<dbReference type="InterPro" id="IPR001248">
    <property type="entry name" value="Pur-cyt_permease"/>
</dbReference>
<feature type="transmembrane region" description="Helical" evidence="7">
    <location>
        <begin position="243"/>
        <end position="268"/>
    </location>
</feature>
<evidence type="ECO:0000256" key="4">
    <source>
        <dbReference type="ARBA" id="ARBA00022989"/>
    </source>
</evidence>
<dbReference type="PANTHER" id="PTHR30569:SF0">
    <property type="entry name" value="CYTOSINE PERMEASE"/>
    <property type="match status" value="1"/>
</dbReference>
<dbReference type="GO" id="GO:0005886">
    <property type="term" value="C:plasma membrane"/>
    <property type="evidence" value="ECO:0007669"/>
    <property type="project" value="TreeGrafter"/>
</dbReference>
<organism evidence="8 9">
    <name type="scientific">Oceanobacillus piezotolerans</name>
    <dbReference type="NCBI Taxonomy" id="2448030"/>
    <lineage>
        <taxon>Bacteria</taxon>
        <taxon>Bacillati</taxon>
        <taxon>Bacillota</taxon>
        <taxon>Bacilli</taxon>
        <taxon>Bacillales</taxon>
        <taxon>Bacillaceae</taxon>
        <taxon>Oceanobacillus</taxon>
    </lineage>
</organism>
<feature type="transmembrane region" description="Helical" evidence="7">
    <location>
        <begin position="31"/>
        <end position="50"/>
    </location>
</feature>
<dbReference type="AlphaFoldDB" id="A0A498DAQ0"/>
<dbReference type="EMBL" id="RCHR01000003">
    <property type="protein sequence ID" value="RLL44833.1"/>
    <property type="molecule type" value="Genomic_DNA"/>
</dbReference>
<evidence type="ECO:0000256" key="1">
    <source>
        <dbReference type="ARBA" id="ARBA00004141"/>
    </source>
</evidence>
<evidence type="ECO:0000256" key="3">
    <source>
        <dbReference type="ARBA" id="ARBA00022692"/>
    </source>
</evidence>
<feature type="compositionally biased region" description="Polar residues" evidence="6">
    <location>
        <begin position="1"/>
        <end position="17"/>
    </location>
</feature>
<gene>
    <name evidence="8" type="ORF">D8M04_08075</name>
</gene>
<comment type="subcellular location">
    <subcellularLocation>
        <location evidence="1">Membrane</location>
        <topology evidence="1">Multi-pass membrane protein</topology>
    </subcellularLocation>
</comment>
<feature type="transmembrane region" description="Helical" evidence="7">
    <location>
        <begin position="329"/>
        <end position="346"/>
    </location>
</feature>
<feature type="transmembrane region" description="Helical" evidence="7">
    <location>
        <begin position="280"/>
        <end position="299"/>
    </location>
</feature>
<feature type="transmembrane region" description="Helical" evidence="7">
    <location>
        <begin position="396"/>
        <end position="416"/>
    </location>
</feature>
<reference evidence="8 9" key="1">
    <citation type="submission" date="2018-10" db="EMBL/GenBank/DDBJ databases">
        <title>Oceanobacillus sp. YLB-02 draft genome.</title>
        <authorList>
            <person name="Yu L."/>
        </authorList>
    </citation>
    <scope>NUCLEOTIDE SEQUENCE [LARGE SCALE GENOMIC DNA]</scope>
    <source>
        <strain evidence="8 9">YLB-02</strain>
    </source>
</reference>
<dbReference type="RefSeq" id="WP_121522423.1">
    <property type="nucleotide sequence ID" value="NZ_RCHR01000003.1"/>
</dbReference>
<feature type="region of interest" description="Disordered" evidence="6">
    <location>
        <begin position="1"/>
        <end position="23"/>
    </location>
</feature>
<keyword evidence="9" id="KW-1185">Reference proteome</keyword>
<protein>
    <submittedName>
        <fullName evidence="8">Permease</fullName>
    </submittedName>
</protein>
<feature type="transmembrane region" description="Helical" evidence="7">
    <location>
        <begin position="173"/>
        <end position="194"/>
    </location>
</feature>
<dbReference type="GO" id="GO:0015209">
    <property type="term" value="F:cytosine transmembrane transporter activity"/>
    <property type="evidence" value="ECO:0007669"/>
    <property type="project" value="InterPro"/>
</dbReference>
<dbReference type="PANTHER" id="PTHR30569">
    <property type="entry name" value="CYTOSINE TRANSPORTER CODB"/>
    <property type="match status" value="1"/>
</dbReference>
<evidence type="ECO:0000313" key="8">
    <source>
        <dbReference type="EMBL" id="RLL44833.1"/>
    </source>
</evidence>
<feature type="transmembrane region" description="Helical" evidence="7">
    <location>
        <begin position="206"/>
        <end position="231"/>
    </location>
</feature>
<dbReference type="Gene3D" id="1.10.4160.10">
    <property type="entry name" value="Hydantoin permease"/>
    <property type="match status" value="1"/>
</dbReference>